<feature type="region of interest" description="Disordered" evidence="1">
    <location>
        <begin position="153"/>
        <end position="173"/>
    </location>
</feature>
<dbReference type="AlphaFoldDB" id="J7S1T5"/>
<dbReference type="Pfam" id="PF10846">
    <property type="entry name" value="DUF2722"/>
    <property type="match status" value="1"/>
</dbReference>
<dbReference type="eggNOG" id="ENOG502S5HG">
    <property type="taxonomic scope" value="Eukaryota"/>
</dbReference>
<proteinExistence type="predicted"/>
<dbReference type="GeneID" id="34527359"/>
<dbReference type="Proteomes" id="UP000006310">
    <property type="component" value="Chromosome 8"/>
</dbReference>
<protein>
    <submittedName>
        <fullName evidence="2">Uncharacterized protein</fullName>
    </submittedName>
</protein>
<evidence type="ECO:0000313" key="3">
    <source>
        <dbReference type="Proteomes" id="UP000006310"/>
    </source>
</evidence>
<dbReference type="EMBL" id="HE978321">
    <property type="protein sequence ID" value="CCK71627.1"/>
    <property type="molecule type" value="Genomic_DNA"/>
</dbReference>
<dbReference type="KEGG" id="kng:KNAG_0H02130"/>
<dbReference type="RefSeq" id="XP_022465872.1">
    <property type="nucleotide sequence ID" value="XM_022609480.1"/>
</dbReference>
<dbReference type="HOGENOM" id="CLU_058506_0_0_1"/>
<feature type="region of interest" description="Disordered" evidence="1">
    <location>
        <begin position="272"/>
        <end position="292"/>
    </location>
</feature>
<gene>
    <name evidence="2" type="primary">KNAG0H02130</name>
    <name evidence="2" type="ordered locus">KNAG_0H02130</name>
</gene>
<dbReference type="GO" id="GO:0071406">
    <property type="term" value="P:cellular response to methylmercury"/>
    <property type="evidence" value="ECO:0007669"/>
    <property type="project" value="EnsemblFungi"/>
</dbReference>
<keyword evidence="3" id="KW-1185">Reference proteome</keyword>
<feature type="region of interest" description="Disordered" evidence="1">
    <location>
        <begin position="77"/>
        <end position="129"/>
    </location>
</feature>
<evidence type="ECO:0000256" key="1">
    <source>
        <dbReference type="SAM" id="MobiDB-lite"/>
    </source>
</evidence>
<reference evidence="3" key="2">
    <citation type="submission" date="2012-08" db="EMBL/GenBank/DDBJ databases">
        <title>Genome sequence of Kazachstania naganishii.</title>
        <authorList>
            <person name="Gordon J.L."/>
            <person name="Armisen D."/>
            <person name="Proux-Wera E."/>
            <person name="OhEigeartaigh S.S."/>
            <person name="Byrne K.P."/>
            <person name="Wolfe K.H."/>
        </authorList>
    </citation>
    <scope>NUCLEOTIDE SEQUENCE [LARGE SCALE GENOMIC DNA]</scope>
    <source>
        <strain evidence="3">ATCC MYA-139 / BCRC 22969 / CBS 8797 / CCRC 22969 / KCTC 17520 / NBRC 10181 / NCYC 3082</strain>
    </source>
</reference>
<dbReference type="InterPro" id="IPR021216">
    <property type="entry name" value="DUF2722"/>
</dbReference>
<feature type="compositionally biased region" description="Pro residues" evidence="1">
    <location>
        <begin position="87"/>
        <end position="99"/>
    </location>
</feature>
<organism evidence="2 3">
    <name type="scientific">Huiozyma naganishii (strain ATCC MYA-139 / BCRC 22969 / CBS 8797 / KCTC 17520 / NBRC 10181 / NCYC 3082 / Yp74L-3)</name>
    <name type="common">Yeast</name>
    <name type="synonym">Kazachstania naganishii</name>
    <dbReference type="NCBI Taxonomy" id="1071383"/>
    <lineage>
        <taxon>Eukaryota</taxon>
        <taxon>Fungi</taxon>
        <taxon>Dikarya</taxon>
        <taxon>Ascomycota</taxon>
        <taxon>Saccharomycotina</taxon>
        <taxon>Saccharomycetes</taxon>
        <taxon>Saccharomycetales</taxon>
        <taxon>Saccharomycetaceae</taxon>
        <taxon>Huiozyma</taxon>
    </lineage>
</organism>
<dbReference type="OrthoDB" id="4095763at2759"/>
<sequence length="310" mass="32948">MSLLELIFGVGKSPNDGTQEVPPEVLSKAIDLKIEQERTKQRYYTLETANKNIELLKTATASGVPPEQLAQLLSLGEKPSSTQAAPVPAPAPSRSPAPTPAASQQQYKFPPTPAATGTTPGAAPYHRRTNSPARIGAQAVASLSDSIVIKEEEPAERSPLRDKHTRNISLPPMNKFTNPNLSAQDPSPHSPLRFPPLDSIAAGRTAVPPQQQQQSAAAVRHGIVAKKTHRRTKSALVAPSFGVIDLSVIEQAEKRATPAPVLAQSSALQECSDDTCSESSSRGGNGSPGVALAAQYRTRPNSVNRLLNNY</sequence>
<reference evidence="2 3" key="1">
    <citation type="journal article" date="2011" name="Proc. Natl. Acad. Sci. U.S.A.">
        <title>Evolutionary erosion of yeast sex chromosomes by mating-type switching accidents.</title>
        <authorList>
            <person name="Gordon J.L."/>
            <person name="Armisen D."/>
            <person name="Proux-Wera E."/>
            <person name="Oheigeartaigh S.S."/>
            <person name="Byrne K.P."/>
            <person name="Wolfe K.H."/>
        </authorList>
    </citation>
    <scope>NUCLEOTIDE SEQUENCE [LARGE SCALE GENOMIC DNA]</scope>
    <source>
        <strain evidence="3">ATCC MYA-139 / BCRC 22969 / CBS 8797 / CCRC 22969 / KCTC 17520 / NBRC 10181 / NCYC 3082</strain>
    </source>
</reference>
<name>J7S1T5_HUIN7</name>
<feature type="compositionally biased region" description="Low complexity" evidence="1">
    <location>
        <begin position="114"/>
        <end position="124"/>
    </location>
</feature>
<feature type="compositionally biased region" description="Basic and acidic residues" evidence="1">
    <location>
        <begin position="153"/>
        <end position="162"/>
    </location>
</feature>
<evidence type="ECO:0000313" key="2">
    <source>
        <dbReference type="EMBL" id="CCK71627.1"/>
    </source>
</evidence>
<accession>J7S1T5</accession>